<dbReference type="STRING" id="1344416.A0A139ATP7"/>
<keyword evidence="5" id="KW-0378">Hydrolase</keyword>
<feature type="chain" id="PRO_5007296426" evidence="8">
    <location>
        <begin position="20"/>
        <end position="719"/>
    </location>
</feature>
<dbReference type="InterPro" id="IPR018497">
    <property type="entry name" value="Peptidase_M13_C"/>
</dbReference>
<dbReference type="PANTHER" id="PTHR11733:SF167">
    <property type="entry name" value="FI17812P1-RELATED"/>
    <property type="match status" value="1"/>
</dbReference>
<dbReference type="InterPro" id="IPR008753">
    <property type="entry name" value="Peptidase_M13_N"/>
</dbReference>
<dbReference type="OrthoDB" id="6475849at2759"/>
<evidence type="ECO:0000313" key="12">
    <source>
        <dbReference type="Proteomes" id="UP000070544"/>
    </source>
</evidence>
<evidence type="ECO:0000256" key="5">
    <source>
        <dbReference type="ARBA" id="ARBA00022801"/>
    </source>
</evidence>
<dbReference type="GO" id="GO:0046872">
    <property type="term" value="F:metal ion binding"/>
    <property type="evidence" value="ECO:0007669"/>
    <property type="project" value="UniProtKB-KW"/>
</dbReference>
<dbReference type="GO" id="GO:0004222">
    <property type="term" value="F:metalloendopeptidase activity"/>
    <property type="evidence" value="ECO:0007669"/>
    <property type="project" value="InterPro"/>
</dbReference>
<dbReference type="AlphaFoldDB" id="A0A139ATP7"/>
<evidence type="ECO:0000256" key="3">
    <source>
        <dbReference type="ARBA" id="ARBA00022670"/>
    </source>
</evidence>
<dbReference type="Pfam" id="PF01431">
    <property type="entry name" value="Peptidase_M13"/>
    <property type="match status" value="1"/>
</dbReference>
<protein>
    <submittedName>
        <fullName evidence="11">Zincin</fullName>
    </submittedName>
</protein>
<dbReference type="PROSITE" id="PS51885">
    <property type="entry name" value="NEPRILYSIN"/>
    <property type="match status" value="1"/>
</dbReference>
<dbReference type="PANTHER" id="PTHR11733">
    <property type="entry name" value="ZINC METALLOPROTEASE FAMILY M13 NEPRILYSIN-RELATED"/>
    <property type="match status" value="1"/>
</dbReference>
<gene>
    <name evidence="11" type="ORF">M427DRAFT_41443</name>
</gene>
<name>A0A139ATP7_GONPJ</name>
<keyword evidence="12" id="KW-1185">Reference proteome</keyword>
<keyword evidence="8" id="KW-0732">Signal</keyword>
<dbReference type="InterPro" id="IPR000718">
    <property type="entry name" value="Peptidase_M13"/>
</dbReference>
<feature type="signal peptide" evidence="8">
    <location>
        <begin position="1"/>
        <end position="19"/>
    </location>
</feature>
<dbReference type="GO" id="GO:0016485">
    <property type="term" value="P:protein processing"/>
    <property type="evidence" value="ECO:0007669"/>
    <property type="project" value="TreeGrafter"/>
</dbReference>
<keyword evidence="7" id="KW-0482">Metalloprotease</keyword>
<dbReference type="GO" id="GO:0005886">
    <property type="term" value="C:plasma membrane"/>
    <property type="evidence" value="ECO:0007669"/>
    <property type="project" value="TreeGrafter"/>
</dbReference>
<comment type="cofactor">
    <cofactor evidence="1">
        <name>Zn(2+)</name>
        <dbReference type="ChEBI" id="CHEBI:29105"/>
    </cofactor>
</comment>
<reference evidence="11 12" key="1">
    <citation type="journal article" date="2015" name="Genome Biol. Evol.">
        <title>Phylogenomic analyses indicate that early fungi evolved digesting cell walls of algal ancestors of land plants.</title>
        <authorList>
            <person name="Chang Y."/>
            <person name="Wang S."/>
            <person name="Sekimoto S."/>
            <person name="Aerts A.L."/>
            <person name="Choi C."/>
            <person name="Clum A."/>
            <person name="LaButti K.M."/>
            <person name="Lindquist E.A."/>
            <person name="Yee Ngan C."/>
            <person name="Ohm R.A."/>
            <person name="Salamov A.A."/>
            <person name="Grigoriev I.V."/>
            <person name="Spatafora J.W."/>
            <person name="Berbee M.L."/>
        </authorList>
    </citation>
    <scope>NUCLEOTIDE SEQUENCE [LARGE SCALE GENOMIC DNA]</scope>
    <source>
        <strain evidence="11 12">JEL478</strain>
    </source>
</reference>
<evidence type="ECO:0000259" key="9">
    <source>
        <dbReference type="Pfam" id="PF01431"/>
    </source>
</evidence>
<dbReference type="InterPro" id="IPR042089">
    <property type="entry name" value="Peptidase_M13_dom_2"/>
</dbReference>
<accession>A0A139ATP7</accession>
<feature type="domain" description="Peptidase M13 C-terminal" evidence="9">
    <location>
        <begin position="516"/>
        <end position="714"/>
    </location>
</feature>
<evidence type="ECO:0000256" key="8">
    <source>
        <dbReference type="SAM" id="SignalP"/>
    </source>
</evidence>
<dbReference type="Gene3D" id="1.10.1380.10">
    <property type="entry name" value="Neutral endopeptidase , domain2"/>
    <property type="match status" value="1"/>
</dbReference>
<proteinExistence type="inferred from homology"/>
<comment type="similarity">
    <text evidence="2">Belongs to the peptidase M13 family.</text>
</comment>
<keyword evidence="6" id="KW-0862">Zinc</keyword>
<dbReference type="OMA" id="QDFIVWQ"/>
<evidence type="ECO:0000256" key="2">
    <source>
        <dbReference type="ARBA" id="ARBA00007357"/>
    </source>
</evidence>
<evidence type="ECO:0000256" key="1">
    <source>
        <dbReference type="ARBA" id="ARBA00001947"/>
    </source>
</evidence>
<evidence type="ECO:0000256" key="6">
    <source>
        <dbReference type="ARBA" id="ARBA00022833"/>
    </source>
</evidence>
<feature type="domain" description="Peptidase M13 N-terminal" evidence="10">
    <location>
        <begin position="66"/>
        <end position="457"/>
    </location>
</feature>
<dbReference type="Gene3D" id="3.40.390.10">
    <property type="entry name" value="Collagenase (Catalytic Domain)"/>
    <property type="match status" value="1"/>
</dbReference>
<dbReference type="InterPro" id="IPR024079">
    <property type="entry name" value="MetalloPept_cat_dom_sf"/>
</dbReference>
<evidence type="ECO:0000256" key="7">
    <source>
        <dbReference type="ARBA" id="ARBA00023049"/>
    </source>
</evidence>
<dbReference type="EMBL" id="KQ965736">
    <property type="protein sequence ID" value="KXS20101.1"/>
    <property type="molecule type" value="Genomic_DNA"/>
</dbReference>
<dbReference type="CDD" id="cd08662">
    <property type="entry name" value="M13"/>
    <property type="match status" value="1"/>
</dbReference>
<dbReference type="Pfam" id="PF05649">
    <property type="entry name" value="Peptidase_M13_N"/>
    <property type="match status" value="1"/>
</dbReference>
<dbReference type="Proteomes" id="UP000070544">
    <property type="component" value="Unassembled WGS sequence"/>
</dbReference>
<dbReference type="PRINTS" id="PR00786">
    <property type="entry name" value="NEPRILYSIN"/>
</dbReference>
<evidence type="ECO:0000256" key="4">
    <source>
        <dbReference type="ARBA" id="ARBA00022723"/>
    </source>
</evidence>
<dbReference type="SUPFAM" id="SSF55486">
    <property type="entry name" value="Metalloproteases ('zincins'), catalytic domain"/>
    <property type="match status" value="1"/>
</dbReference>
<keyword evidence="4" id="KW-0479">Metal-binding</keyword>
<sequence length="719" mass="78742">MRLSLAVAAAACFLSSAFAVPHSWGRRHHAGGPDASGGKCGELCTTPECVIGSADLLSALNKSASPCDNFFEFACGGWIQSHPIPDSKSGFTQFNVLSDKNKATLKRILESPYSKSASVPAGQDAQDKSNFEFVQTLYKTCTNETTINAAGPAPLVALSADLDKQWPNLAGATTFVQALGVKTLFSVFVDADLVDPSVTTIYIGQDGLSLPSPEYYQDDSTLDVLHTAITTTFSLVFTDLPPSITNWTQVADRVVAFESRLANVTLPADELQDPKATYHPKPLSEFAKASPSFPWQSFLEQMFPAAQYPGLISSNTTIADQTPQFFTDFEKVLGATEMFDLELYYRWRLILNFAPSLGATWRAPITKFNQALSGAKTEPARWETCLTVVDSAIGQIEGKFFVDAAFSEASRDAVSHAIDGIKSAMVRRIPQLSWIDDATRKDAILKVDSLVRKIGFPNYTLNPTELRQQFDGLEFDNSSYFGNTVAISKWQIVDNLKKILKPVDRGVWGMTPQTVNAYYNPPLNEIVFPAGILQSPFYRAGLPSYLNYGGIGAVVGHELTHAFDNNGRQFDKDGKLRDWWTNSTSQNFVEKAQCFVNQYSNFTVTGPTGKIYNVNGDLTLGENLADVGGLNRAYEAWKADTSSDNSALPGLESYTPEQLFFLNYAQVWCGAVRPAAQVQRLLTDPHSPNNYRVLGAIQDTPAFKDAFGCKAPSPVCALW</sequence>
<keyword evidence="3" id="KW-0645">Protease</keyword>
<evidence type="ECO:0000313" key="11">
    <source>
        <dbReference type="EMBL" id="KXS20101.1"/>
    </source>
</evidence>
<organism evidence="11 12">
    <name type="scientific">Gonapodya prolifera (strain JEL478)</name>
    <name type="common">Monoblepharis prolifera</name>
    <dbReference type="NCBI Taxonomy" id="1344416"/>
    <lineage>
        <taxon>Eukaryota</taxon>
        <taxon>Fungi</taxon>
        <taxon>Fungi incertae sedis</taxon>
        <taxon>Chytridiomycota</taxon>
        <taxon>Chytridiomycota incertae sedis</taxon>
        <taxon>Monoblepharidomycetes</taxon>
        <taxon>Monoblepharidales</taxon>
        <taxon>Gonapodyaceae</taxon>
        <taxon>Gonapodya</taxon>
    </lineage>
</organism>
<evidence type="ECO:0000259" key="10">
    <source>
        <dbReference type="Pfam" id="PF05649"/>
    </source>
</evidence>